<dbReference type="EMBL" id="QGDO01000001">
    <property type="protein sequence ID" value="PWJ44344.1"/>
    <property type="molecule type" value="Genomic_DNA"/>
</dbReference>
<proteinExistence type="predicted"/>
<reference evidence="2 3" key="1">
    <citation type="submission" date="2018-03" db="EMBL/GenBank/DDBJ databases">
        <title>Genomic Encyclopedia of Archaeal and Bacterial Type Strains, Phase II (KMG-II): from individual species to whole genera.</title>
        <authorList>
            <person name="Goeker M."/>
        </authorList>
    </citation>
    <scope>NUCLEOTIDE SEQUENCE [LARGE SCALE GENOMIC DNA]</scope>
    <source>
        <strain evidence="2 3">DSM 28229</strain>
    </source>
</reference>
<gene>
    <name evidence="2" type="ORF">BC781_101694</name>
</gene>
<keyword evidence="3" id="KW-1185">Reference proteome</keyword>
<evidence type="ECO:0000313" key="2">
    <source>
        <dbReference type="EMBL" id="PWJ44344.1"/>
    </source>
</evidence>
<dbReference type="Pfam" id="PF13372">
    <property type="entry name" value="Alginate_exp"/>
    <property type="match status" value="1"/>
</dbReference>
<dbReference type="InterPro" id="IPR025388">
    <property type="entry name" value="Alginate_export_dom"/>
</dbReference>
<protein>
    <submittedName>
        <fullName evidence="2">Alginate export protein</fullName>
    </submittedName>
</protein>
<sequence length="440" mass="49198">MFVVLVRNNTYSLNKLLLKMKKLFFLIGSLLLLFALESNAQLSITAEVRPRTEYRNGFKKLTAEDVDAALFTEQRSRLYFDYKKDKLQLKFTLQDIRIWGETGQIFKDDNGMTAISEAWAKYNFTSKFGLKVGRQIISYDNQRFLGGLEWAQQGRRHDAALFQYEDAESKLKIHAGFAYNQSGTIAEPAKLVGTAYDVANYKTMQYLWVHKDFEGGGVSALLFNDGWAYGAALDSVSNRQTVGLVASKKIGGIKLAGEGYYQTGEFKGSEVDAYMFDLNATYKTSLTPITVGYQYLSGREATDTKITQFTPAYGTNHAHNGFMDYFYVGNAHGNVGLQDIYVKTKFKLGEKAGALIVHGHQFLGASEFTDTEGAVADASLGTEFDLVYARKLSKDVTLNVGYSQLFATESMEILKGGDSSQTQNWAWVMLTFKPQIFASK</sequence>
<name>A0A315ZHZ1_SEDFL</name>
<feature type="domain" description="Alginate export" evidence="1">
    <location>
        <begin position="41"/>
        <end position="409"/>
    </location>
</feature>
<dbReference type="AlphaFoldDB" id="A0A315ZHZ1"/>
<evidence type="ECO:0000259" key="1">
    <source>
        <dbReference type="Pfam" id="PF13372"/>
    </source>
</evidence>
<comment type="caution">
    <text evidence="2">The sequence shown here is derived from an EMBL/GenBank/DDBJ whole genome shotgun (WGS) entry which is preliminary data.</text>
</comment>
<dbReference type="SUPFAM" id="SSF56935">
    <property type="entry name" value="Porins"/>
    <property type="match status" value="1"/>
</dbReference>
<dbReference type="Proteomes" id="UP000245535">
    <property type="component" value="Unassembled WGS sequence"/>
</dbReference>
<organism evidence="2 3">
    <name type="scientific">Sediminitomix flava</name>
    <dbReference type="NCBI Taxonomy" id="379075"/>
    <lineage>
        <taxon>Bacteria</taxon>
        <taxon>Pseudomonadati</taxon>
        <taxon>Bacteroidota</taxon>
        <taxon>Cytophagia</taxon>
        <taxon>Cytophagales</taxon>
        <taxon>Flammeovirgaceae</taxon>
        <taxon>Sediminitomix</taxon>
    </lineage>
</organism>
<evidence type="ECO:0000313" key="3">
    <source>
        <dbReference type="Proteomes" id="UP000245535"/>
    </source>
</evidence>
<accession>A0A315ZHZ1</accession>